<organism evidence="1 2">
    <name type="scientific">Eumeta variegata</name>
    <name type="common">Bagworm moth</name>
    <name type="synonym">Eumeta japonica</name>
    <dbReference type="NCBI Taxonomy" id="151549"/>
    <lineage>
        <taxon>Eukaryota</taxon>
        <taxon>Metazoa</taxon>
        <taxon>Ecdysozoa</taxon>
        <taxon>Arthropoda</taxon>
        <taxon>Hexapoda</taxon>
        <taxon>Insecta</taxon>
        <taxon>Pterygota</taxon>
        <taxon>Neoptera</taxon>
        <taxon>Endopterygota</taxon>
        <taxon>Lepidoptera</taxon>
        <taxon>Glossata</taxon>
        <taxon>Ditrysia</taxon>
        <taxon>Tineoidea</taxon>
        <taxon>Psychidae</taxon>
        <taxon>Oiketicinae</taxon>
        <taxon>Eumeta</taxon>
    </lineage>
</organism>
<comment type="caution">
    <text evidence="1">The sequence shown here is derived from an EMBL/GenBank/DDBJ whole genome shotgun (WGS) entry which is preliminary data.</text>
</comment>
<keyword evidence="2" id="KW-1185">Reference proteome</keyword>
<dbReference type="AlphaFoldDB" id="A0A4C1URV4"/>
<gene>
    <name evidence="1" type="ORF">EVAR_19743_1</name>
</gene>
<evidence type="ECO:0000313" key="1">
    <source>
        <dbReference type="EMBL" id="GBP28702.1"/>
    </source>
</evidence>
<dbReference type="SUPFAM" id="SSF56219">
    <property type="entry name" value="DNase I-like"/>
    <property type="match status" value="1"/>
</dbReference>
<dbReference type="EMBL" id="BGZK01000210">
    <property type="protein sequence ID" value="GBP28702.1"/>
    <property type="molecule type" value="Genomic_DNA"/>
</dbReference>
<dbReference type="InterPro" id="IPR036691">
    <property type="entry name" value="Endo/exonu/phosph_ase_sf"/>
</dbReference>
<proteinExistence type="predicted"/>
<dbReference type="STRING" id="151549.A0A4C1URV4"/>
<sequence length="150" mass="18106">MPKLLEERKEFMADVRNLLLKCDRNERIIILGDFNGWVDVQRDGYEKVLDEFEDERVNENCFLLLDQEFNLCVTSTIFDHRRIHSYTWRRGQDKSMIDFVIVHDQLRTKIVDTRVYCGVNVSTDYFLVVCRIKALCQRWRRYTKMVTTEL</sequence>
<protein>
    <recommendedName>
        <fullName evidence="3">Craniofacial development protein 2</fullName>
    </recommendedName>
</protein>
<reference evidence="1 2" key="1">
    <citation type="journal article" date="2019" name="Commun. Biol.">
        <title>The bagworm genome reveals a unique fibroin gene that provides high tensile strength.</title>
        <authorList>
            <person name="Kono N."/>
            <person name="Nakamura H."/>
            <person name="Ohtoshi R."/>
            <person name="Tomita M."/>
            <person name="Numata K."/>
            <person name="Arakawa K."/>
        </authorList>
    </citation>
    <scope>NUCLEOTIDE SEQUENCE [LARGE SCALE GENOMIC DNA]</scope>
</reference>
<dbReference type="Gene3D" id="3.60.10.10">
    <property type="entry name" value="Endonuclease/exonuclease/phosphatase"/>
    <property type="match status" value="1"/>
</dbReference>
<accession>A0A4C1URV4</accession>
<dbReference type="Proteomes" id="UP000299102">
    <property type="component" value="Unassembled WGS sequence"/>
</dbReference>
<evidence type="ECO:0008006" key="3">
    <source>
        <dbReference type="Google" id="ProtNLM"/>
    </source>
</evidence>
<name>A0A4C1URV4_EUMVA</name>
<evidence type="ECO:0000313" key="2">
    <source>
        <dbReference type="Proteomes" id="UP000299102"/>
    </source>
</evidence>
<dbReference type="OrthoDB" id="425681at2759"/>